<evidence type="ECO:0000256" key="1">
    <source>
        <dbReference type="SAM" id="MobiDB-lite"/>
    </source>
</evidence>
<keyword evidence="2" id="KW-0812">Transmembrane</keyword>
<proteinExistence type="predicted"/>
<dbReference type="Pfam" id="PF11239">
    <property type="entry name" value="DUF3040"/>
    <property type="match status" value="1"/>
</dbReference>
<evidence type="ECO:0000313" key="4">
    <source>
        <dbReference type="Proteomes" id="UP000554054"/>
    </source>
</evidence>
<comment type="caution">
    <text evidence="3">The sequence shown here is derived from an EMBL/GenBank/DDBJ whole genome shotgun (WGS) entry which is preliminary data.</text>
</comment>
<evidence type="ECO:0000256" key="2">
    <source>
        <dbReference type="SAM" id="Phobius"/>
    </source>
</evidence>
<organism evidence="3 4">
    <name type="scientific">Janibacter cremeus</name>
    <dbReference type="NCBI Taxonomy" id="1285192"/>
    <lineage>
        <taxon>Bacteria</taxon>
        <taxon>Bacillati</taxon>
        <taxon>Actinomycetota</taxon>
        <taxon>Actinomycetes</taxon>
        <taxon>Micrococcales</taxon>
        <taxon>Intrasporangiaceae</taxon>
        <taxon>Janibacter</taxon>
    </lineage>
</organism>
<reference evidence="3 4" key="1">
    <citation type="submission" date="2020-07" db="EMBL/GenBank/DDBJ databases">
        <title>Sequencing the genomes of 1000 actinobacteria strains.</title>
        <authorList>
            <person name="Klenk H.-P."/>
        </authorList>
    </citation>
    <scope>NUCLEOTIDE SEQUENCE [LARGE SCALE GENOMIC DNA]</scope>
    <source>
        <strain evidence="3 4">DSM 26154</strain>
    </source>
</reference>
<keyword evidence="4" id="KW-1185">Reference proteome</keyword>
<name>A0A852VL58_9MICO</name>
<dbReference type="AlphaFoldDB" id="A0A852VL58"/>
<dbReference type="RefSeq" id="WP_185989802.1">
    <property type="nucleotide sequence ID" value="NZ_JACCAE010000001.1"/>
</dbReference>
<keyword evidence="2" id="KW-1133">Transmembrane helix</keyword>
<gene>
    <name evidence="3" type="ORF">BJY20_000188</name>
</gene>
<keyword evidence="2" id="KW-0472">Membrane</keyword>
<sequence length="152" mass="16604">MALSERERQMLEEMEEAIRAEDPRFASQMKGRRTGPGGTDRRRVAVGVVGAIIGLGLVLLGINTTLWIGVAGFVIIVAAVAYAFTPSRQTAALGVVDEDGSVKKPTQTGPSSKPKPRPGFGRSPGRPAKAPRSGTFMERMEQRWEERRRQGW</sequence>
<feature type="transmembrane region" description="Helical" evidence="2">
    <location>
        <begin position="66"/>
        <end position="84"/>
    </location>
</feature>
<dbReference type="InterPro" id="IPR021401">
    <property type="entry name" value="DUF3040"/>
</dbReference>
<feature type="compositionally biased region" description="Low complexity" evidence="1">
    <location>
        <begin position="118"/>
        <end position="127"/>
    </location>
</feature>
<evidence type="ECO:0008006" key="5">
    <source>
        <dbReference type="Google" id="ProtNLM"/>
    </source>
</evidence>
<accession>A0A852VL58</accession>
<feature type="transmembrane region" description="Helical" evidence="2">
    <location>
        <begin position="42"/>
        <end position="60"/>
    </location>
</feature>
<feature type="region of interest" description="Disordered" evidence="1">
    <location>
        <begin position="93"/>
        <end position="152"/>
    </location>
</feature>
<evidence type="ECO:0000313" key="3">
    <source>
        <dbReference type="EMBL" id="NYF96796.1"/>
    </source>
</evidence>
<dbReference type="Proteomes" id="UP000554054">
    <property type="component" value="Unassembled WGS sequence"/>
</dbReference>
<protein>
    <recommendedName>
        <fullName evidence="5">DUF3040 domain-containing protein</fullName>
    </recommendedName>
</protein>
<feature type="compositionally biased region" description="Basic and acidic residues" evidence="1">
    <location>
        <begin position="138"/>
        <end position="152"/>
    </location>
</feature>
<dbReference type="EMBL" id="JACCAE010000001">
    <property type="protein sequence ID" value="NYF96796.1"/>
    <property type="molecule type" value="Genomic_DNA"/>
</dbReference>